<name>A0A3M2M1Y7_9ACTN</name>
<gene>
    <name evidence="1" type="ORF">EBN88_06610</name>
</gene>
<dbReference type="AlphaFoldDB" id="A0A3M2M1Y7"/>
<dbReference type="Gene3D" id="2.40.50.140">
    <property type="entry name" value="Nucleic acid-binding proteins"/>
    <property type="match status" value="1"/>
</dbReference>
<comment type="caution">
    <text evidence="1">The sequence shown here is derived from an EMBL/GenBank/DDBJ whole genome shotgun (WGS) entry which is preliminary data.</text>
</comment>
<proteinExistence type="predicted"/>
<keyword evidence="2" id="KW-1185">Reference proteome</keyword>
<dbReference type="InterPro" id="IPR012340">
    <property type="entry name" value="NA-bd_OB-fold"/>
</dbReference>
<sequence>MTADGRAARRGGRLWRLLGRPGAGEPGEDLAADPAAAPCTRIGDCARTAAGRPVVRVTGTLREVRERSVAGMPALEARLDDGSASLRVVWLGRRAIAGVEPGREMVASGRIAVTDGKAVLFNPRYQLQARGQE</sequence>
<dbReference type="CDD" id="cd04488">
    <property type="entry name" value="RecG_wedge_OBF"/>
    <property type="match status" value="1"/>
</dbReference>
<evidence type="ECO:0000313" key="1">
    <source>
        <dbReference type="EMBL" id="RMI43744.1"/>
    </source>
</evidence>
<dbReference type="Proteomes" id="UP000278673">
    <property type="component" value="Unassembled WGS sequence"/>
</dbReference>
<protein>
    <recommendedName>
        <fullName evidence="3">DNA-binding protein</fullName>
    </recommendedName>
</protein>
<organism evidence="1 2">
    <name type="scientific">Streptomyces triticirhizae</name>
    <dbReference type="NCBI Taxonomy" id="2483353"/>
    <lineage>
        <taxon>Bacteria</taxon>
        <taxon>Bacillati</taxon>
        <taxon>Actinomycetota</taxon>
        <taxon>Actinomycetes</taxon>
        <taxon>Kitasatosporales</taxon>
        <taxon>Streptomycetaceae</taxon>
        <taxon>Streptomyces</taxon>
    </lineage>
</organism>
<reference evidence="1 2" key="1">
    <citation type="submission" date="2018-10" db="EMBL/GenBank/DDBJ databases">
        <title>Isolation, diversity and antifungal activity of actinobacteria from wheat.</title>
        <authorList>
            <person name="Han C."/>
        </authorList>
    </citation>
    <scope>NUCLEOTIDE SEQUENCE [LARGE SCALE GENOMIC DNA]</scope>
    <source>
        <strain evidence="1 2">NEAU-YY642</strain>
    </source>
</reference>
<evidence type="ECO:0008006" key="3">
    <source>
        <dbReference type="Google" id="ProtNLM"/>
    </source>
</evidence>
<dbReference type="RefSeq" id="WP_122182864.1">
    <property type="nucleotide sequence ID" value="NZ_RFFJ01000021.1"/>
</dbReference>
<evidence type="ECO:0000313" key="2">
    <source>
        <dbReference type="Proteomes" id="UP000278673"/>
    </source>
</evidence>
<dbReference type="EMBL" id="RFFJ01000021">
    <property type="protein sequence ID" value="RMI43744.1"/>
    <property type="molecule type" value="Genomic_DNA"/>
</dbReference>
<accession>A0A3M2M1Y7</accession>